<dbReference type="AlphaFoldDB" id="A0A9P6VL98"/>
<organism evidence="4 5">
    <name type="scientific">Hyphodiscus hymeniophilus</name>
    <dbReference type="NCBI Taxonomy" id="353542"/>
    <lineage>
        <taxon>Eukaryota</taxon>
        <taxon>Fungi</taxon>
        <taxon>Dikarya</taxon>
        <taxon>Ascomycota</taxon>
        <taxon>Pezizomycotina</taxon>
        <taxon>Leotiomycetes</taxon>
        <taxon>Helotiales</taxon>
        <taxon>Hyphodiscaceae</taxon>
        <taxon>Hyphodiscus</taxon>
    </lineage>
</organism>
<keyword evidence="3" id="KW-0560">Oxidoreductase</keyword>
<dbReference type="PRINTS" id="PR00081">
    <property type="entry name" value="GDHRDH"/>
</dbReference>
<dbReference type="InterPro" id="IPR057571">
    <property type="entry name" value="SDR_PhqE-like"/>
</dbReference>
<dbReference type="InterPro" id="IPR002347">
    <property type="entry name" value="SDR_fam"/>
</dbReference>
<evidence type="ECO:0000256" key="1">
    <source>
        <dbReference type="ARBA" id="ARBA00006484"/>
    </source>
</evidence>
<dbReference type="PANTHER" id="PTHR43477">
    <property type="entry name" value="DIHYDROANTICAPSIN 7-DEHYDROGENASE"/>
    <property type="match status" value="1"/>
</dbReference>
<comment type="similarity">
    <text evidence="1">Belongs to the short-chain dehydrogenases/reductases (SDR) family.</text>
</comment>
<dbReference type="GO" id="GO:0016491">
    <property type="term" value="F:oxidoreductase activity"/>
    <property type="evidence" value="ECO:0007669"/>
    <property type="project" value="UniProtKB-KW"/>
</dbReference>
<dbReference type="Gene3D" id="3.40.50.720">
    <property type="entry name" value="NAD(P)-binding Rossmann-like Domain"/>
    <property type="match status" value="1"/>
</dbReference>
<dbReference type="EMBL" id="VNKQ01000006">
    <property type="protein sequence ID" value="KAG0650361.1"/>
    <property type="molecule type" value="Genomic_DNA"/>
</dbReference>
<evidence type="ECO:0000313" key="4">
    <source>
        <dbReference type="EMBL" id="KAG0650361.1"/>
    </source>
</evidence>
<proteinExistence type="inferred from homology"/>
<dbReference type="InterPro" id="IPR036291">
    <property type="entry name" value="NAD(P)-bd_dom_sf"/>
</dbReference>
<evidence type="ECO:0000256" key="3">
    <source>
        <dbReference type="ARBA" id="ARBA00023002"/>
    </source>
</evidence>
<dbReference type="OrthoDB" id="294295at2759"/>
<evidence type="ECO:0000256" key="2">
    <source>
        <dbReference type="ARBA" id="ARBA00022857"/>
    </source>
</evidence>
<name>A0A9P6VL98_9HELO</name>
<dbReference type="InterPro" id="IPR051122">
    <property type="entry name" value="SDR_DHRS6-like"/>
</dbReference>
<sequence>MPSIKSQSVLIIGGSSGIGFAVAQGALSQGAIVAIASSNPQRISTAVSKLTSSNPSLSSAISGHVCDLSVADVESNLLTLLNAVTQDGTRLLDHVVNTAIDPFGGPSSLAQVGRDELLAKTQFSLVVPMLIAKLAPSFMKGGFTSSLILTSGQIGLKPIKGWVVEVPGAAALFGMVKGLALELAPRRVNLVSPGATITELWGPLEAREERAEMLKGRMLLGRVGQPDEVAEAYIYLMRNWNSTGTVVCSDGGSILM</sequence>
<comment type="caution">
    <text evidence="4">The sequence shown here is derived from an EMBL/GenBank/DDBJ whole genome shotgun (WGS) entry which is preliminary data.</text>
</comment>
<accession>A0A9P6VL98</accession>
<dbReference type="CDD" id="cd05233">
    <property type="entry name" value="SDR_c"/>
    <property type="match status" value="1"/>
</dbReference>
<dbReference type="PANTHER" id="PTHR43477:SF1">
    <property type="entry name" value="DIHYDROANTICAPSIN 7-DEHYDROGENASE"/>
    <property type="match status" value="1"/>
</dbReference>
<evidence type="ECO:0000313" key="5">
    <source>
        <dbReference type="Proteomes" id="UP000785200"/>
    </source>
</evidence>
<keyword evidence="2" id="KW-0521">NADP</keyword>
<dbReference type="SUPFAM" id="SSF51735">
    <property type="entry name" value="NAD(P)-binding Rossmann-fold domains"/>
    <property type="match status" value="1"/>
</dbReference>
<gene>
    <name evidence="4" type="ORF">D0Z07_3432</name>
</gene>
<reference evidence="4" key="1">
    <citation type="submission" date="2019-07" db="EMBL/GenBank/DDBJ databases">
        <title>Hyphodiscus hymeniophilus genome sequencing and assembly.</title>
        <authorList>
            <person name="Kramer G."/>
            <person name="Nodwell J."/>
        </authorList>
    </citation>
    <scope>NUCLEOTIDE SEQUENCE</scope>
    <source>
        <strain evidence="4">ATCC 34498</strain>
    </source>
</reference>
<keyword evidence="5" id="KW-1185">Reference proteome</keyword>
<protein>
    <submittedName>
        <fullName evidence="4">Short-chain dehydrogenase reductase ATR9</fullName>
    </submittedName>
</protein>
<dbReference type="Pfam" id="PF23441">
    <property type="entry name" value="SDR"/>
    <property type="match status" value="1"/>
</dbReference>
<dbReference type="Proteomes" id="UP000785200">
    <property type="component" value="Unassembled WGS sequence"/>
</dbReference>